<dbReference type="AlphaFoldDB" id="F2NT48"/>
<organism evidence="6 7">
    <name type="scientific">Treponema succinifaciens (strain ATCC 33096 / DSM 2489 / 6091)</name>
    <dbReference type="NCBI Taxonomy" id="869209"/>
    <lineage>
        <taxon>Bacteria</taxon>
        <taxon>Pseudomonadati</taxon>
        <taxon>Spirochaetota</taxon>
        <taxon>Spirochaetia</taxon>
        <taxon>Spirochaetales</taxon>
        <taxon>Treponemataceae</taxon>
        <taxon>Treponema</taxon>
    </lineage>
</organism>
<gene>
    <name evidence="6" type="ordered locus">Tresu_1748</name>
</gene>
<evidence type="ECO:0000256" key="4">
    <source>
        <dbReference type="ARBA" id="ARBA00023136"/>
    </source>
</evidence>
<evidence type="ECO:0000256" key="2">
    <source>
        <dbReference type="ARBA" id="ARBA00022692"/>
    </source>
</evidence>
<protein>
    <submittedName>
        <fullName evidence="6">Type IV secretory pathway VirB3 family protein</fullName>
    </submittedName>
</protein>
<dbReference type="STRING" id="869209.Tresu_1748"/>
<dbReference type="GeneID" id="302998893"/>
<dbReference type="OrthoDB" id="361747at2"/>
<dbReference type="Proteomes" id="UP000006852">
    <property type="component" value="Chromosome"/>
</dbReference>
<evidence type="ECO:0000256" key="1">
    <source>
        <dbReference type="ARBA" id="ARBA00004370"/>
    </source>
</evidence>
<dbReference type="RefSeq" id="WP_013701920.1">
    <property type="nucleotide sequence ID" value="NC_015385.1"/>
</dbReference>
<dbReference type="HOGENOM" id="CLU_2526525_0_0_12"/>
<dbReference type="eggNOG" id="ENOG5030Y4C">
    <property type="taxonomic scope" value="Bacteria"/>
</dbReference>
<evidence type="ECO:0000313" key="7">
    <source>
        <dbReference type="Proteomes" id="UP000006852"/>
    </source>
</evidence>
<reference evidence="6 7" key="1">
    <citation type="journal article" date="2011" name="Stand. Genomic Sci.">
        <title>Complete genome sequence of Treponema succinifaciens type strain (6091).</title>
        <authorList>
            <person name="Han C."/>
            <person name="Gronow S."/>
            <person name="Teshima H."/>
            <person name="Lapidus A."/>
            <person name="Nolan M."/>
            <person name="Lucas S."/>
            <person name="Hammon N."/>
            <person name="Deshpande S."/>
            <person name="Cheng J.F."/>
            <person name="Zeytun A."/>
            <person name="Tapia R."/>
            <person name="Goodwin L."/>
            <person name="Pitluck S."/>
            <person name="Liolios K."/>
            <person name="Pagani I."/>
            <person name="Ivanova N."/>
            <person name="Mavromatis K."/>
            <person name="Mikhailova N."/>
            <person name="Huntemann M."/>
            <person name="Pati A."/>
            <person name="Chen A."/>
            <person name="Palaniappan K."/>
            <person name="Land M."/>
            <person name="Hauser L."/>
            <person name="Brambilla E.M."/>
            <person name="Rohde M."/>
            <person name="Goker M."/>
            <person name="Woyke T."/>
            <person name="Bristow J."/>
            <person name="Eisen J.A."/>
            <person name="Markowitz V."/>
            <person name="Hugenholtz P."/>
            <person name="Kyrpides N.C."/>
            <person name="Klenk H.P."/>
            <person name="Detter J.C."/>
        </authorList>
    </citation>
    <scope>NUCLEOTIDE SEQUENCE [LARGE SCALE GENOMIC DNA]</scope>
    <source>
        <strain evidence="7">ATCC 33096 / DSM 2489 / 6091</strain>
    </source>
</reference>
<proteinExistence type="predicted"/>
<evidence type="ECO:0000256" key="3">
    <source>
        <dbReference type="ARBA" id="ARBA00022989"/>
    </source>
</evidence>
<reference evidence="7" key="2">
    <citation type="submission" date="2011-04" db="EMBL/GenBank/DDBJ databases">
        <title>The complete genome of chromosome of Treponema succinifaciens DSM 2489.</title>
        <authorList>
            <person name="Lucas S."/>
            <person name="Copeland A."/>
            <person name="Lapidus A."/>
            <person name="Bruce D."/>
            <person name="Goodwin L."/>
            <person name="Pitluck S."/>
            <person name="Peters L."/>
            <person name="Kyrpides N."/>
            <person name="Mavromatis K."/>
            <person name="Ivanova N."/>
            <person name="Ovchinnikova G."/>
            <person name="Teshima H."/>
            <person name="Detter J.C."/>
            <person name="Tapia R."/>
            <person name="Han C."/>
            <person name="Land M."/>
            <person name="Hauser L."/>
            <person name="Markowitz V."/>
            <person name="Cheng J.-F."/>
            <person name="Hugenholtz P."/>
            <person name="Woyke T."/>
            <person name="Wu D."/>
            <person name="Gronow S."/>
            <person name="Wellnitz S."/>
            <person name="Brambilla E."/>
            <person name="Klenk H.-P."/>
            <person name="Eisen J.A."/>
        </authorList>
    </citation>
    <scope>NUCLEOTIDE SEQUENCE [LARGE SCALE GENOMIC DNA]</scope>
    <source>
        <strain evidence="7">ATCC 33096 / DSM 2489 / 6091</strain>
    </source>
</reference>
<sequence>MENEPTLYDYAVPVHRVLLQPNVVLGIGITPAMVILVLTIVLMNLVSVWCFPIGIVLFVAAKILCKDDPYMMTILFDRLMQPNLWRAV</sequence>
<dbReference type="GO" id="GO:0016020">
    <property type="term" value="C:membrane"/>
    <property type="evidence" value="ECO:0007669"/>
    <property type="project" value="UniProtKB-SubCell"/>
</dbReference>
<feature type="transmembrane region" description="Helical" evidence="5">
    <location>
        <begin position="23"/>
        <end position="40"/>
    </location>
</feature>
<evidence type="ECO:0000256" key="5">
    <source>
        <dbReference type="SAM" id="Phobius"/>
    </source>
</evidence>
<evidence type="ECO:0000313" key="6">
    <source>
        <dbReference type="EMBL" id="AEB14639.1"/>
    </source>
</evidence>
<accession>F2NT48</accession>
<keyword evidence="3 5" id="KW-1133">Transmembrane helix</keyword>
<keyword evidence="2 5" id="KW-0812">Transmembrane</keyword>
<dbReference type="InterPro" id="IPR007792">
    <property type="entry name" value="T4SS_VirB3/TrbD/AvhB"/>
</dbReference>
<dbReference type="KEGG" id="tsu:Tresu_1748"/>
<dbReference type="EMBL" id="CP002631">
    <property type="protein sequence ID" value="AEB14639.1"/>
    <property type="molecule type" value="Genomic_DNA"/>
</dbReference>
<keyword evidence="7" id="KW-1185">Reference proteome</keyword>
<feature type="transmembrane region" description="Helical" evidence="5">
    <location>
        <begin position="46"/>
        <end position="65"/>
    </location>
</feature>
<keyword evidence="4 5" id="KW-0472">Membrane</keyword>
<comment type="subcellular location">
    <subcellularLocation>
        <location evidence="1">Membrane</location>
    </subcellularLocation>
</comment>
<name>F2NT48_TRES6</name>
<dbReference type="Pfam" id="PF05101">
    <property type="entry name" value="VirB3"/>
    <property type="match status" value="1"/>
</dbReference>